<feature type="region of interest" description="Disordered" evidence="9">
    <location>
        <begin position="1"/>
        <end position="39"/>
    </location>
</feature>
<evidence type="ECO:0000259" key="11">
    <source>
        <dbReference type="PROSITE" id="PS51762"/>
    </source>
</evidence>
<feature type="compositionally biased region" description="Polar residues" evidence="9">
    <location>
        <begin position="17"/>
        <end position="28"/>
    </location>
</feature>
<dbReference type="OrthoDB" id="412647at2759"/>
<keyword evidence="7" id="KW-0325">Glycoprotein</keyword>
<comment type="similarity">
    <text evidence="2">Belongs to the SKN1/KRE6 family.</text>
</comment>
<sequence>MTLSQPLLGATEKRHSNPFTDQRPLSSSVDEKDASEKDHVNTTLLPAGVAVAGGDGYRALDPEKSFFPYLDDRLGAPGTDSAGYTFPMMWDEKEDDDDMHMPMVDDDIKLKPRWKDRFARENLCSVIGIILMFVGMLCLFVILPVLSSTGLEMIDYAYETPLDEFPNTGKGPAWAHVNDRKYPLLKNMRSGLLDPDTPKSAYTKTSLVDGETLNLVFSDEFNDNNRTFYRGDDPFFFGFDGWYGATQDLEWYDPDAISTIDGVLTLQLDSFENHNLKFRSGMLNSWNQLCFKGGIWEVSVSLPGPAGIHGLWPGVWSMGNLGRPGYLATTDGMWPYTYDSCDAGITPNQSMTDGTSKLPGQRLPSCTCPNSDHPTPGTGRGAPEIDIIEVAADYGGKGWATATQSFQVAPFDMWYYPNYEYFYTPDYNLSFVNTYTGGPYQQAVSTTTVLNNDWFDGQAYQRYSYDYKPGSDKNAYLAWAVGDEIMAGLDARSLGPNGNIGQRVISEEPMSMILNLGISNSWTNINWEALKFPTVMRVDYIRLYQREGDESVTCDPPGYETTEYIAKHPEAYNNPNVTKWTDIPGYTVPKNSFMHGC</sequence>
<dbReference type="GO" id="GO:0031505">
    <property type="term" value="P:fungal-type cell wall organization"/>
    <property type="evidence" value="ECO:0007669"/>
    <property type="project" value="TreeGrafter"/>
</dbReference>
<evidence type="ECO:0000256" key="3">
    <source>
        <dbReference type="ARBA" id="ARBA00022692"/>
    </source>
</evidence>
<evidence type="ECO:0000256" key="6">
    <source>
        <dbReference type="ARBA" id="ARBA00023136"/>
    </source>
</evidence>
<keyword evidence="12" id="KW-0378">Hydrolase</keyword>
<keyword evidence="4" id="KW-0735">Signal-anchor</keyword>
<comment type="caution">
    <text evidence="12">The sequence shown here is derived from an EMBL/GenBank/DDBJ whole genome shotgun (WGS) entry which is preliminary data.</text>
</comment>
<evidence type="ECO:0000256" key="1">
    <source>
        <dbReference type="ARBA" id="ARBA00004606"/>
    </source>
</evidence>
<feature type="compositionally biased region" description="Basic and acidic residues" evidence="9">
    <location>
        <begin position="29"/>
        <end position="39"/>
    </location>
</feature>
<dbReference type="GO" id="GO:0005789">
    <property type="term" value="C:endoplasmic reticulum membrane"/>
    <property type="evidence" value="ECO:0007669"/>
    <property type="project" value="TreeGrafter"/>
</dbReference>
<keyword evidence="13" id="KW-1185">Reference proteome</keyword>
<dbReference type="PANTHER" id="PTHR31361:SF14">
    <property type="entry name" value="GH16 DOMAIN-CONTAINING PROTEIN"/>
    <property type="match status" value="1"/>
</dbReference>
<proteinExistence type="inferred from homology"/>
<feature type="transmembrane region" description="Helical" evidence="10">
    <location>
        <begin position="123"/>
        <end position="146"/>
    </location>
</feature>
<keyword evidence="5 10" id="KW-1133">Transmembrane helix</keyword>
<dbReference type="GO" id="GO:0015926">
    <property type="term" value="F:glucosidase activity"/>
    <property type="evidence" value="ECO:0007669"/>
    <property type="project" value="TreeGrafter"/>
</dbReference>
<evidence type="ECO:0000256" key="9">
    <source>
        <dbReference type="SAM" id="MobiDB-lite"/>
    </source>
</evidence>
<evidence type="ECO:0000313" key="12">
    <source>
        <dbReference type="EMBL" id="KAF2154164.1"/>
    </source>
</evidence>
<dbReference type="SUPFAM" id="SSF49899">
    <property type="entry name" value="Concanavalin A-like lectins/glucanases"/>
    <property type="match status" value="1"/>
</dbReference>
<dbReference type="InterPro" id="IPR013320">
    <property type="entry name" value="ConA-like_dom_sf"/>
</dbReference>
<dbReference type="Proteomes" id="UP000799439">
    <property type="component" value="Unassembled WGS sequence"/>
</dbReference>
<dbReference type="CDD" id="cd02180">
    <property type="entry name" value="GH16_fungal_KRE6_glucanase"/>
    <property type="match status" value="1"/>
</dbReference>
<protein>
    <submittedName>
        <fullName evidence="12">Glycoside hydrolase family 16 protein</fullName>
    </submittedName>
</protein>
<evidence type="ECO:0000256" key="2">
    <source>
        <dbReference type="ARBA" id="ARBA00010962"/>
    </source>
</evidence>
<name>A0A9P4J3N2_9PEZI</name>
<dbReference type="InterPro" id="IPR005629">
    <property type="entry name" value="Skn1/Kre6/Sbg1"/>
</dbReference>
<evidence type="ECO:0000256" key="10">
    <source>
        <dbReference type="SAM" id="Phobius"/>
    </source>
</evidence>
<evidence type="ECO:0000256" key="8">
    <source>
        <dbReference type="ARBA" id="ARBA00023316"/>
    </source>
</evidence>
<feature type="domain" description="GH16" evidence="11">
    <location>
        <begin position="175"/>
        <end position="549"/>
    </location>
</feature>
<comment type="subcellular location">
    <subcellularLocation>
        <location evidence="1">Membrane</location>
        <topology evidence="1">Single-pass type II membrane protein</topology>
    </subcellularLocation>
</comment>
<evidence type="ECO:0000256" key="5">
    <source>
        <dbReference type="ARBA" id="ARBA00022989"/>
    </source>
</evidence>
<keyword evidence="6 10" id="KW-0472">Membrane</keyword>
<dbReference type="PROSITE" id="PS51762">
    <property type="entry name" value="GH16_2"/>
    <property type="match status" value="1"/>
</dbReference>
<dbReference type="InterPro" id="IPR000757">
    <property type="entry name" value="Beta-glucanase-like"/>
</dbReference>
<dbReference type="AlphaFoldDB" id="A0A9P4J3N2"/>
<dbReference type="PANTHER" id="PTHR31361">
    <property type="entry name" value="BETA-GLUCAN SYNTHESIS-ASSOCIATED PROTEIN KRE6-RELATED"/>
    <property type="match status" value="1"/>
</dbReference>
<gene>
    <name evidence="12" type="ORF">K461DRAFT_223583</name>
</gene>
<dbReference type="Pfam" id="PF03935">
    <property type="entry name" value="SKN1_KRE6_Sbg1"/>
    <property type="match status" value="1"/>
</dbReference>
<dbReference type="EMBL" id="ML996084">
    <property type="protein sequence ID" value="KAF2154164.1"/>
    <property type="molecule type" value="Genomic_DNA"/>
</dbReference>
<dbReference type="Gene3D" id="2.60.120.200">
    <property type="match status" value="1"/>
</dbReference>
<accession>A0A9P4J3N2</accession>
<evidence type="ECO:0000256" key="7">
    <source>
        <dbReference type="ARBA" id="ARBA00023180"/>
    </source>
</evidence>
<keyword evidence="3 10" id="KW-0812">Transmembrane</keyword>
<dbReference type="GO" id="GO:0006078">
    <property type="term" value="P:(1-&gt;6)-beta-D-glucan biosynthetic process"/>
    <property type="evidence" value="ECO:0007669"/>
    <property type="project" value="TreeGrafter"/>
</dbReference>
<keyword evidence="8" id="KW-0961">Cell wall biogenesis/degradation</keyword>
<reference evidence="12" key="1">
    <citation type="journal article" date="2020" name="Stud. Mycol.">
        <title>101 Dothideomycetes genomes: a test case for predicting lifestyles and emergence of pathogens.</title>
        <authorList>
            <person name="Haridas S."/>
            <person name="Albert R."/>
            <person name="Binder M."/>
            <person name="Bloem J."/>
            <person name="Labutti K."/>
            <person name="Salamov A."/>
            <person name="Andreopoulos B."/>
            <person name="Baker S."/>
            <person name="Barry K."/>
            <person name="Bills G."/>
            <person name="Bluhm B."/>
            <person name="Cannon C."/>
            <person name="Castanera R."/>
            <person name="Culley D."/>
            <person name="Daum C."/>
            <person name="Ezra D."/>
            <person name="Gonzalez J."/>
            <person name="Henrissat B."/>
            <person name="Kuo A."/>
            <person name="Liang C."/>
            <person name="Lipzen A."/>
            <person name="Lutzoni F."/>
            <person name="Magnuson J."/>
            <person name="Mondo S."/>
            <person name="Nolan M."/>
            <person name="Ohm R."/>
            <person name="Pangilinan J."/>
            <person name="Park H.-J."/>
            <person name="Ramirez L."/>
            <person name="Alfaro M."/>
            <person name="Sun H."/>
            <person name="Tritt A."/>
            <person name="Yoshinaga Y."/>
            <person name="Zwiers L.-H."/>
            <person name="Turgeon B."/>
            <person name="Goodwin S."/>
            <person name="Spatafora J."/>
            <person name="Crous P."/>
            <person name="Grigoriev I."/>
        </authorList>
    </citation>
    <scope>NUCLEOTIDE SEQUENCE</scope>
    <source>
        <strain evidence="12">CBS 260.36</strain>
    </source>
</reference>
<organism evidence="12 13">
    <name type="scientific">Myriangium duriaei CBS 260.36</name>
    <dbReference type="NCBI Taxonomy" id="1168546"/>
    <lineage>
        <taxon>Eukaryota</taxon>
        <taxon>Fungi</taxon>
        <taxon>Dikarya</taxon>
        <taxon>Ascomycota</taxon>
        <taxon>Pezizomycotina</taxon>
        <taxon>Dothideomycetes</taxon>
        <taxon>Dothideomycetidae</taxon>
        <taxon>Myriangiales</taxon>
        <taxon>Myriangiaceae</taxon>
        <taxon>Myriangium</taxon>
    </lineage>
</organism>
<evidence type="ECO:0000313" key="13">
    <source>
        <dbReference type="Proteomes" id="UP000799439"/>
    </source>
</evidence>
<dbReference type="GO" id="GO:0005886">
    <property type="term" value="C:plasma membrane"/>
    <property type="evidence" value="ECO:0007669"/>
    <property type="project" value="TreeGrafter"/>
</dbReference>
<evidence type="ECO:0000256" key="4">
    <source>
        <dbReference type="ARBA" id="ARBA00022968"/>
    </source>
</evidence>